<dbReference type="PANTHER" id="PTHR30629:SF6">
    <property type="entry name" value="PROPHAGE INTEGRASE INTA-RELATED"/>
    <property type="match status" value="1"/>
</dbReference>
<feature type="domain" description="Integrase DNA-binding" evidence="6">
    <location>
        <begin position="33"/>
        <end position="103"/>
    </location>
</feature>
<feature type="domain" description="Phage integrase central" evidence="7">
    <location>
        <begin position="117"/>
        <end position="210"/>
    </location>
</feature>
<dbReference type="SUPFAM" id="SSF56349">
    <property type="entry name" value="DNA breaking-rejoining enzymes"/>
    <property type="match status" value="1"/>
</dbReference>
<dbReference type="Gene3D" id="3.30.160.390">
    <property type="entry name" value="Integrase, DNA-binding domain"/>
    <property type="match status" value="1"/>
</dbReference>
<comment type="similarity">
    <text evidence="1">Belongs to the 'phage' integrase family.</text>
</comment>
<dbReference type="InterPro" id="IPR038488">
    <property type="entry name" value="Integrase_DNA-bd_sf"/>
</dbReference>
<reference evidence="8 9" key="1">
    <citation type="submission" date="2017-09" db="EMBL/GenBank/DDBJ databases">
        <title>Biodiversity and function of Thalassospira species in the particle-attached aromatic-hydrocarbon-degrading consortia from the surface seawater of the China South Sea.</title>
        <authorList>
            <person name="Dong C."/>
            <person name="Lai Q."/>
            <person name="Shao Z."/>
        </authorList>
    </citation>
    <scope>NUCLEOTIDE SEQUENCE [LARGE SCALE GENOMIC DNA]</scope>
    <source>
        <strain evidence="8 9">139Z-12</strain>
    </source>
</reference>
<dbReference type="InterPro" id="IPR053876">
    <property type="entry name" value="Phage_int_M"/>
</dbReference>
<keyword evidence="2" id="KW-0229">DNA integration</keyword>
<gene>
    <name evidence="8" type="ORF">COO92_01455</name>
</gene>
<dbReference type="InterPro" id="IPR010998">
    <property type="entry name" value="Integrase_recombinase_N"/>
</dbReference>
<dbReference type="InterPro" id="IPR002104">
    <property type="entry name" value="Integrase_catalytic"/>
</dbReference>
<dbReference type="Pfam" id="PF00589">
    <property type="entry name" value="Phage_integrase"/>
    <property type="match status" value="1"/>
</dbReference>
<evidence type="ECO:0000256" key="3">
    <source>
        <dbReference type="ARBA" id="ARBA00023125"/>
    </source>
</evidence>
<evidence type="ECO:0000256" key="4">
    <source>
        <dbReference type="ARBA" id="ARBA00023172"/>
    </source>
</evidence>
<dbReference type="Gene3D" id="1.10.150.130">
    <property type="match status" value="1"/>
</dbReference>
<proteinExistence type="inferred from homology"/>
<evidence type="ECO:0000256" key="2">
    <source>
        <dbReference type="ARBA" id="ARBA00022908"/>
    </source>
</evidence>
<dbReference type="Proteomes" id="UP000233332">
    <property type="component" value="Unassembled WGS sequence"/>
</dbReference>
<dbReference type="Pfam" id="PF22022">
    <property type="entry name" value="Phage_int_M"/>
    <property type="match status" value="1"/>
</dbReference>
<keyword evidence="4" id="KW-0233">DNA recombination</keyword>
<evidence type="ECO:0000313" key="8">
    <source>
        <dbReference type="EMBL" id="PKR60067.1"/>
    </source>
</evidence>
<evidence type="ECO:0000256" key="1">
    <source>
        <dbReference type="ARBA" id="ARBA00008857"/>
    </source>
</evidence>
<accession>A0A2N3LBF8</accession>
<sequence length="446" mass="49597">MPKKAPELSAAAVRRLSWGEDGKPRYHAVGGVSGLLLQCRPPLSETASGSRSWILRTVVGAKRRDIGLGGYPDVSLADARESAREMKAKIKAGIDPVAERKKAKQALIRVQGKALTFEAAARTFIEEIKAPVLSNPKHLAQWSRTLEDYVFPYIGKMGVGDIETAHIVALLQPIWQSKTETATRVRGRIANVLDWAISAGYRDAANPAALPLIKPLLADATKLKKAKQTHMPALGFEDAYRFMQDLRGRDTITAIALDFLILTAARPDQTTGALWSEIDLKNRLWCIPENRMKKSWRTHTVALNDDAMRILENMPRMAGSDLVFNAVKGGKISGNGMINVITRMHKQDIANGGPGYVDKKQGNARVTAHGFRTTFGEWARRQRDFADEISELALSHVNSDETRAAYKRDAMMDERARLMRRWGEFLRKPPVETKGQNVVDIERVKA</sequence>
<dbReference type="Pfam" id="PF13356">
    <property type="entry name" value="Arm-DNA-bind_3"/>
    <property type="match status" value="1"/>
</dbReference>
<dbReference type="PANTHER" id="PTHR30629">
    <property type="entry name" value="PROPHAGE INTEGRASE"/>
    <property type="match status" value="1"/>
</dbReference>
<dbReference type="GO" id="GO:0006310">
    <property type="term" value="P:DNA recombination"/>
    <property type="evidence" value="ECO:0007669"/>
    <property type="project" value="UniProtKB-KW"/>
</dbReference>
<dbReference type="AlphaFoldDB" id="A0A2N3LBF8"/>
<evidence type="ECO:0000259" key="6">
    <source>
        <dbReference type="Pfam" id="PF13356"/>
    </source>
</evidence>
<protein>
    <submittedName>
        <fullName evidence="8">Integrase</fullName>
    </submittedName>
</protein>
<organism evidence="8 9">
    <name type="scientific">Thalassospira lohafexi</name>
    <dbReference type="NCBI Taxonomy" id="744227"/>
    <lineage>
        <taxon>Bacteria</taxon>
        <taxon>Pseudomonadati</taxon>
        <taxon>Pseudomonadota</taxon>
        <taxon>Alphaproteobacteria</taxon>
        <taxon>Rhodospirillales</taxon>
        <taxon>Thalassospiraceae</taxon>
        <taxon>Thalassospira</taxon>
    </lineage>
</organism>
<dbReference type="InterPro" id="IPR013762">
    <property type="entry name" value="Integrase-like_cat_sf"/>
</dbReference>
<dbReference type="RefSeq" id="WP_101299263.1">
    <property type="nucleotide sequence ID" value="NZ_NXGX01000001.1"/>
</dbReference>
<dbReference type="InterPro" id="IPR011010">
    <property type="entry name" value="DNA_brk_join_enz"/>
</dbReference>
<dbReference type="Gene3D" id="1.10.443.10">
    <property type="entry name" value="Intergrase catalytic core"/>
    <property type="match status" value="1"/>
</dbReference>
<dbReference type="GO" id="GO:0015074">
    <property type="term" value="P:DNA integration"/>
    <property type="evidence" value="ECO:0007669"/>
    <property type="project" value="UniProtKB-KW"/>
</dbReference>
<feature type="domain" description="Tyr recombinase" evidence="5">
    <location>
        <begin position="240"/>
        <end position="409"/>
    </location>
</feature>
<keyword evidence="3" id="KW-0238">DNA-binding</keyword>
<evidence type="ECO:0000313" key="9">
    <source>
        <dbReference type="Proteomes" id="UP000233332"/>
    </source>
</evidence>
<keyword evidence="9" id="KW-1185">Reference proteome</keyword>
<evidence type="ECO:0000259" key="5">
    <source>
        <dbReference type="Pfam" id="PF00589"/>
    </source>
</evidence>
<dbReference type="EMBL" id="NXGX01000001">
    <property type="protein sequence ID" value="PKR60067.1"/>
    <property type="molecule type" value="Genomic_DNA"/>
</dbReference>
<dbReference type="GO" id="GO:0003677">
    <property type="term" value="F:DNA binding"/>
    <property type="evidence" value="ECO:0007669"/>
    <property type="project" value="UniProtKB-KW"/>
</dbReference>
<comment type="caution">
    <text evidence="8">The sequence shown here is derived from an EMBL/GenBank/DDBJ whole genome shotgun (WGS) entry which is preliminary data.</text>
</comment>
<dbReference type="InterPro" id="IPR025166">
    <property type="entry name" value="Integrase_DNA_bind_dom"/>
</dbReference>
<evidence type="ECO:0000259" key="7">
    <source>
        <dbReference type="Pfam" id="PF22022"/>
    </source>
</evidence>
<name>A0A2N3LBF8_9PROT</name>
<dbReference type="InterPro" id="IPR050808">
    <property type="entry name" value="Phage_Integrase"/>
</dbReference>